<dbReference type="PANTHER" id="PTHR11926:SF870">
    <property type="entry name" value="UDP-GLYCOSYLTRANSFERASE 75B1"/>
    <property type="match status" value="1"/>
</dbReference>
<keyword evidence="2" id="KW-0328">Glycosyltransferase</keyword>
<dbReference type="SUPFAM" id="SSF55120">
    <property type="entry name" value="Pseudouridine synthase"/>
    <property type="match status" value="1"/>
</dbReference>
<dbReference type="CDD" id="cd03784">
    <property type="entry name" value="GT1_Gtf-like"/>
    <property type="match status" value="1"/>
</dbReference>
<dbReference type="GO" id="GO:0009982">
    <property type="term" value="F:pseudouridine synthase activity"/>
    <property type="evidence" value="ECO:0007669"/>
    <property type="project" value="InterPro"/>
</dbReference>
<dbReference type="GO" id="GO:0003723">
    <property type="term" value="F:RNA binding"/>
    <property type="evidence" value="ECO:0007669"/>
    <property type="project" value="InterPro"/>
</dbReference>
<evidence type="ECO:0008006" key="6">
    <source>
        <dbReference type="Google" id="ProtNLM"/>
    </source>
</evidence>
<dbReference type="GO" id="GO:0001522">
    <property type="term" value="P:pseudouridine synthesis"/>
    <property type="evidence" value="ECO:0007669"/>
    <property type="project" value="InterPro"/>
</dbReference>
<dbReference type="EMBL" id="JAXIOK010000008">
    <property type="protein sequence ID" value="KAK4763971.1"/>
    <property type="molecule type" value="Genomic_DNA"/>
</dbReference>
<comment type="similarity">
    <text evidence="1">Belongs to the UDP-glycosyltransferase family.</text>
</comment>
<dbReference type="Gene3D" id="3.40.50.2000">
    <property type="entry name" value="Glycogen Phosphorylase B"/>
    <property type="match status" value="2"/>
</dbReference>
<dbReference type="InterPro" id="IPR020103">
    <property type="entry name" value="PsdUridine_synth_cat_dom_sf"/>
</dbReference>
<dbReference type="GO" id="GO:0080044">
    <property type="term" value="F:quercetin 7-O-glucosyltransferase activity"/>
    <property type="evidence" value="ECO:0007669"/>
    <property type="project" value="TreeGrafter"/>
</dbReference>
<comment type="caution">
    <text evidence="4">The sequence shown here is derived from an EMBL/GenBank/DDBJ whole genome shotgun (WGS) entry which is preliminary data.</text>
</comment>
<dbReference type="Proteomes" id="UP001345219">
    <property type="component" value="Chromosome 11"/>
</dbReference>
<keyword evidence="3" id="KW-0808">Transferase</keyword>
<gene>
    <name evidence="4" type="ORF">SAY87_013409</name>
</gene>
<dbReference type="Pfam" id="PF00201">
    <property type="entry name" value="UDPGT"/>
    <property type="match status" value="1"/>
</dbReference>
<proteinExistence type="inferred from homology"/>
<evidence type="ECO:0000256" key="3">
    <source>
        <dbReference type="ARBA" id="ARBA00022679"/>
    </source>
</evidence>
<organism evidence="4 5">
    <name type="scientific">Trapa incisa</name>
    <dbReference type="NCBI Taxonomy" id="236973"/>
    <lineage>
        <taxon>Eukaryota</taxon>
        <taxon>Viridiplantae</taxon>
        <taxon>Streptophyta</taxon>
        <taxon>Embryophyta</taxon>
        <taxon>Tracheophyta</taxon>
        <taxon>Spermatophyta</taxon>
        <taxon>Magnoliopsida</taxon>
        <taxon>eudicotyledons</taxon>
        <taxon>Gunneridae</taxon>
        <taxon>Pentapetalae</taxon>
        <taxon>rosids</taxon>
        <taxon>malvids</taxon>
        <taxon>Myrtales</taxon>
        <taxon>Lythraceae</taxon>
        <taxon>Trapa</taxon>
    </lineage>
</organism>
<evidence type="ECO:0000313" key="4">
    <source>
        <dbReference type="EMBL" id="KAK4763971.1"/>
    </source>
</evidence>
<reference evidence="4 5" key="1">
    <citation type="journal article" date="2023" name="Hortic Res">
        <title>Pangenome of water caltrop reveals structural variations and asymmetric subgenome divergence after allopolyploidization.</title>
        <authorList>
            <person name="Zhang X."/>
            <person name="Chen Y."/>
            <person name="Wang L."/>
            <person name="Yuan Y."/>
            <person name="Fang M."/>
            <person name="Shi L."/>
            <person name="Lu R."/>
            <person name="Comes H.P."/>
            <person name="Ma Y."/>
            <person name="Chen Y."/>
            <person name="Huang G."/>
            <person name="Zhou Y."/>
            <person name="Zheng Z."/>
            <person name="Qiu Y."/>
        </authorList>
    </citation>
    <scope>NUCLEOTIDE SEQUENCE [LARGE SCALE GENOMIC DNA]</scope>
    <source>
        <tissue evidence="4">Roots</tissue>
    </source>
</reference>
<evidence type="ECO:0000256" key="1">
    <source>
        <dbReference type="ARBA" id="ARBA00009995"/>
    </source>
</evidence>
<dbReference type="InterPro" id="IPR020095">
    <property type="entry name" value="PsdUridine_synth_TruA_C"/>
</dbReference>
<protein>
    <recommendedName>
        <fullName evidence="6">Glycosyltransferase</fullName>
    </recommendedName>
</protein>
<sequence length="597" mass="67664">MAPSTSCFLMVSFPSQGHINPSLALAKRFLRTDFQVTFATSKSALRRMHKPQQETPDGLSYESFSDGYDDGFDFGVYDIQQFMDSLKTRGPETLRDLIDDYLRDGRKKIVHVFYTTLIPWVADVARSFGLRSTLVWTQPATVLDIYYYYFNGHGDAIRTGSTDPSSPILLPGLPPLNGKDVPSFFAPENHYTYFLPLMKRQFEILDEQQGQSHKVLVNTFEALEEGPLHVIPKLNLVGIGPLLPYAFLDRHNPSDTSFGGDLFRGNSKNYIEWLDTKPGASVIYLSFGSIHVLKKKQKDELTKALILCGLPFLWVMRETAKNDMEGEEEEEEEQLIYGDELERQGMVVPWCAQVEVLSHPSIGCIVTHCGWNSTSESLACGVPMVAFPQWVDQKTNAKLIEDVWRTGVRLKTTEAGDGIVVAEEIRRCVELVMRGGNKGEEIRKNASKWKELAMEATREGREKEKEREKTYWQLLSPSPAPLHSSQNGGRQVDAGVHALANVYHIYVERISKRKPGEVLSPHEPAVVKRAINQFLQTDERDIMVVETSVSFEKDRAWHVREVLDVKAMQEACKVLVGHHDFSSFRQQDVRLTRLLGH</sequence>
<dbReference type="PANTHER" id="PTHR11926">
    <property type="entry name" value="GLUCOSYL/GLUCURONOSYL TRANSFERASES"/>
    <property type="match status" value="1"/>
</dbReference>
<dbReference type="Gene3D" id="3.30.70.660">
    <property type="entry name" value="Pseudouridine synthase I, catalytic domain, C-terminal subdomain"/>
    <property type="match status" value="1"/>
</dbReference>
<dbReference type="FunFam" id="3.40.50.2000:FF:000019">
    <property type="entry name" value="Glycosyltransferase"/>
    <property type="match status" value="1"/>
</dbReference>
<dbReference type="InterPro" id="IPR002213">
    <property type="entry name" value="UDP_glucos_trans"/>
</dbReference>
<evidence type="ECO:0000313" key="5">
    <source>
        <dbReference type="Proteomes" id="UP001345219"/>
    </source>
</evidence>
<keyword evidence="5" id="KW-1185">Reference proteome</keyword>
<dbReference type="GO" id="GO:0080043">
    <property type="term" value="F:quercetin 3-O-glucosyltransferase activity"/>
    <property type="evidence" value="ECO:0007669"/>
    <property type="project" value="TreeGrafter"/>
</dbReference>
<accession>A0AAN7KH31</accession>
<evidence type="ECO:0000256" key="2">
    <source>
        <dbReference type="ARBA" id="ARBA00022676"/>
    </source>
</evidence>
<name>A0AAN7KH31_9MYRT</name>
<dbReference type="SUPFAM" id="SSF53756">
    <property type="entry name" value="UDP-Glycosyltransferase/glycogen phosphorylase"/>
    <property type="match status" value="1"/>
</dbReference>
<dbReference type="AlphaFoldDB" id="A0AAN7KH31"/>